<dbReference type="Gene3D" id="1.10.287.180">
    <property type="entry name" value="Transcription elongation factor, GreA/GreB, N-terminal domain"/>
    <property type="match status" value="1"/>
</dbReference>
<gene>
    <name evidence="8 12" type="primary">greA</name>
    <name evidence="12" type="ORF">MO867_02395</name>
</gene>
<dbReference type="SUPFAM" id="SSF54534">
    <property type="entry name" value="FKBP-like"/>
    <property type="match status" value="1"/>
</dbReference>
<organism evidence="12 13">
    <name type="scientific">Microbulbifer okhotskensis</name>
    <dbReference type="NCBI Taxonomy" id="2926617"/>
    <lineage>
        <taxon>Bacteria</taxon>
        <taxon>Pseudomonadati</taxon>
        <taxon>Pseudomonadota</taxon>
        <taxon>Gammaproteobacteria</taxon>
        <taxon>Cellvibrionales</taxon>
        <taxon>Microbulbiferaceae</taxon>
        <taxon>Microbulbifer</taxon>
    </lineage>
</organism>
<dbReference type="EMBL" id="JALBWM010000005">
    <property type="protein sequence ID" value="MCO1333180.1"/>
    <property type="molecule type" value="Genomic_DNA"/>
</dbReference>
<evidence type="ECO:0000256" key="8">
    <source>
        <dbReference type="HAMAP-Rule" id="MF_00105"/>
    </source>
</evidence>
<dbReference type="HAMAP" id="MF_00105">
    <property type="entry name" value="GreA_GreB"/>
    <property type="match status" value="1"/>
</dbReference>
<dbReference type="GO" id="GO:0032784">
    <property type="term" value="P:regulation of DNA-templated transcription elongation"/>
    <property type="evidence" value="ECO:0007669"/>
    <property type="project" value="UniProtKB-UniRule"/>
</dbReference>
<sequence length="158" mass="17365">MNRVPMTVEGAEALRSELDNLKKVERPTVVQAIAEAREHGDLKENAEYHAAREKQGFVEGRIQDIEAKLSHAQVIDVKSIEPSDKVIFGTTVTIIHLDNDTEVAYKIVGDDEADVKKQKISVNSPIARALIGKEVGDIVVVNTPSGAIEYEIEAVKHL</sequence>
<evidence type="ECO:0000259" key="10">
    <source>
        <dbReference type="Pfam" id="PF01272"/>
    </source>
</evidence>
<keyword evidence="12" id="KW-0251">Elongation factor</keyword>
<dbReference type="PIRSF" id="PIRSF006092">
    <property type="entry name" value="GreA_GreB"/>
    <property type="match status" value="1"/>
</dbReference>
<evidence type="ECO:0000256" key="3">
    <source>
        <dbReference type="ARBA" id="ARBA00023015"/>
    </source>
</evidence>
<proteinExistence type="inferred from homology"/>
<comment type="caution">
    <text evidence="12">The sequence shown here is derived from an EMBL/GenBank/DDBJ whole genome shotgun (WGS) entry which is preliminary data.</text>
</comment>
<evidence type="ECO:0000256" key="7">
    <source>
        <dbReference type="ARBA" id="ARBA00030776"/>
    </source>
</evidence>
<feature type="domain" description="Transcription elongation factor GreA/GreB C-terminal" evidence="10">
    <location>
        <begin position="82"/>
        <end position="156"/>
    </location>
</feature>
<keyword evidence="5 8" id="KW-0804">Transcription</keyword>
<dbReference type="PANTHER" id="PTHR30437:SF4">
    <property type="entry name" value="TRANSCRIPTION ELONGATION FACTOR GREA"/>
    <property type="match status" value="1"/>
</dbReference>
<dbReference type="GO" id="GO:0070063">
    <property type="term" value="F:RNA polymerase binding"/>
    <property type="evidence" value="ECO:0007669"/>
    <property type="project" value="InterPro"/>
</dbReference>
<dbReference type="Proteomes" id="UP001139028">
    <property type="component" value="Unassembled WGS sequence"/>
</dbReference>
<dbReference type="Gene3D" id="3.10.50.30">
    <property type="entry name" value="Transcription elongation factor, GreA/GreB, C-terminal domain"/>
    <property type="match status" value="1"/>
</dbReference>
<dbReference type="InterPro" id="IPR036805">
    <property type="entry name" value="Tscrpt_elong_fac_GreA/B_N_sf"/>
</dbReference>
<dbReference type="Pfam" id="PF03449">
    <property type="entry name" value="GreA_GreB_N"/>
    <property type="match status" value="1"/>
</dbReference>
<evidence type="ECO:0000256" key="9">
    <source>
        <dbReference type="RuleBase" id="RU000556"/>
    </source>
</evidence>
<dbReference type="InterPro" id="IPR001437">
    <property type="entry name" value="Tscrpt_elong_fac_GreA/B_C"/>
</dbReference>
<evidence type="ECO:0000256" key="4">
    <source>
        <dbReference type="ARBA" id="ARBA00023125"/>
    </source>
</evidence>
<dbReference type="InterPro" id="IPR036953">
    <property type="entry name" value="GreA/GreB_C_sf"/>
</dbReference>
<evidence type="ECO:0000256" key="2">
    <source>
        <dbReference type="ARBA" id="ARBA00013729"/>
    </source>
</evidence>
<dbReference type="InterPro" id="IPR006359">
    <property type="entry name" value="Tscrpt_elong_fac_GreA"/>
</dbReference>
<keyword evidence="4 8" id="KW-0238">DNA-binding</keyword>
<dbReference type="GO" id="GO:0003677">
    <property type="term" value="F:DNA binding"/>
    <property type="evidence" value="ECO:0007669"/>
    <property type="project" value="UniProtKB-UniRule"/>
</dbReference>
<dbReference type="GO" id="GO:0006354">
    <property type="term" value="P:DNA-templated transcription elongation"/>
    <property type="evidence" value="ECO:0007669"/>
    <property type="project" value="TreeGrafter"/>
</dbReference>
<dbReference type="PROSITE" id="PS00830">
    <property type="entry name" value="GREAB_2"/>
    <property type="match status" value="1"/>
</dbReference>
<dbReference type="PROSITE" id="PS00829">
    <property type="entry name" value="GREAB_1"/>
    <property type="match status" value="1"/>
</dbReference>
<name>A0A9X2J536_9GAMM</name>
<evidence type="ECO:0000256" key="5">
    <source>
        <dbReference type="ARBA" id="ARBA00023163"/>
    </source>
</evidence>
<dbReference type="FunFam" id="3.10.50.30:FF:000001">
    <property type="entry name" value="Transcription elongation factor GreA"/>
    <property type="match status" value="1"/>
</dbReference>
<dbReference type="FunFam" id="1.10.287.180:FF:000001">
    <property type="entry name" value="Transcription elongation factor GreA"/>
    <property type="match status" value="1"/>
</dbReference>
<dbReference type="SUPFAM" id="SSF46557">
    <property type="entry name" value="GreA transcript cleavage protein, N-terminal domain"/>
    <property type="match status" value="1"/>
</dbReference>
<dbReference type="NCBIfam" id="NF001263">
    <property type="entry name" value="PRK00226.1-4"/>
    <property type="match status" value="1"/>
</dbReference>
<comment type="function">
    <text evidence="6 8 9">Necessary for efficient RNA polymerase transcription elongation past template-encoded arresting sites. The arresting sites in DNA have the property of trapping a certain fraction of elongating RNA polymerases that pass through, resulting in locked ternary complexes. Cleavage of the nascent transcript by cleavage factors such as GreA or GreB allows the resumption of elongation from the new 3'terminus. GreA releases sequences of 2 to 3 nucleotides.</text>
</comment>
<reference evidence="12" key="1">
    <citation type="journal article" date="2022" name="Arch. Microbiol.">
        <title>Microbulbifer okhotskensis sp. nov., isolated from a deep bottom sediment of the Okhotsk Sea.</title>
        <authorList>
            <person name="Romanenko L."/>
            <person name="Kurilenko V."/>
            <person name="Otstavnykh N."/>
            <person name="Velansky P."/>
            <person name="Isaeva M."/>
            <person name="Mikhailov V."/>
        </authorList>
    </citation>
    <scope>NUCLEOTIDE SEQUENCE</scope>
    <source>
        <strain evidence="12">OS29</strain>
    </source>
</reference>
<evidence type="ECO:0000256" key="6">
    <source>
        <dbReference type="ARBA" id="ARBA00024916"/>
    </source>
</evidence>
<keyword evidence="12" id="KW-0648">Protein biosynthesis</keyword>
<keyword evidence="3 8" id="KW-0805">Transcription regulation</keyword>
<dbReference type="InterPro" id="IPR028624">
    <property type="entry name" value="Tscrpt_elong_fac_GreA/B"/>
</dbReference>
<feature type="domain" description="Transcription elongation factor GreA/GreB N-terminal" evidence="11">
    <location>
        <begin position="4"/>
        <end position="74"/>
    </location>
</feature>
<dbReference type="InterPro" id="IPR023459">
    <property type="entry name" value="Tscrpt_elong_fac_GreA/B_fam"/>
</dbReference>
<dbReference type="GO" id="GO:0003746">
    <property type="term" value="F:translation elongation factor activity"/>
    <property type="evidence" value="ECO:0007669"/>
    <property type="project" value="UniProtKB-KW"/>
</dbReference>
<protein>
    <recommendedName>
        <fullName evidence="2 8">Transcription elongation factor GreA</fullName>
    </recommendedName>
    <alternativeName>
        <fullName evidence="7 8">Transcript cleavage factor GreA</fullName>
    </alternativeName>
</protein>
<dbReference type="NCBIfam" id="NF001264">
    <property type="entry name" value="PRK00226.1-5"/>
    <property type="match status" value="1"/>
</dbReference>
<evidence type="ECO:0000259" key="11">
    <source>
        <dbReference type="Pfam" id="PF03449"/>
    </source>
</evidence>
<dbReference type="RefSeq" id="WP_252464348.1">
    <property type="nucleotide sequence ID" value="NZ_JALBWM010000005.1"/>
</dbReference>
<accession>A0A9X2J536</accession>
<dbReference type="PANTHER" id="PTHR30437">
    <property type="entry name" value="TRANSCRIPTION ELONGATION FACTOR GREA"/>
    <property type="match status" value="1"/>
</dbReference>
<dbReference type="Pfam" id="PF01272">
    <property type="entry name" value="GreA_GreB"/>
    <property type="match status" value="1"/>
</dbReference>
<evidence type="ECO:0000313" key="12">
    <source>
        <dbReference type="EMBL" id="MCO1333180.1"/>
    </source>
</evidence>
<dbReference type="InterPro" id="IPR022691">
    <property type="entry name" value="Tscrpt_elong_fac_GreA/B_N"/>
</dbReference>
<dbReference type="AlphaFoldDB" id="A0A9X2J536"/>
<keyword evidence="13" id="KW-1185">Reference proteome</keyword>
<dbReference type="NCBIfam" id="TIGR01462">
    <property type="entry name" value="greA"/>
    <property type="match status" value="1"/>
</dbReference>
<evidence type="ECO:0000313" key="13">
    <source>
        <dbReference type="Proteomes" id="UP001139028"/>
    </source>
</evidence>
<dbReference type="InterPro" id="IPR018151">
    <property type="entry name" value="TF_GreA/GreB_CS"/>
</dbReference>
<evidence type="ECO:0000256" key="1">
    <source>
        <dbReference type="ARBA" id="ARBA00008213"/>
    </source>
</evidence>
<comment type="similarity">
    <text evidence="1 8 9">Belongs to the GreA/GreB family.</text>
</comment>
<dbReference type="NCBIfam" id="NF001261">
    <property type="entry name" value="PRK00226.1-2"/>
    <property type="match status" value="1"/>
</dbReference>